<evidence type="ECO:0000313" key="2">
    <source>
        <dbReference type="EMBL" id="NEI70995.1"/>
    </source>
</evidence>
<dbReference type="EMBL" id="WUEY01000006">
    <property type="protein sequence ID" value="NEI70995.1"/>
    <property type="molecule type" value="Genomic_DNA"/>
</dbReference>
<evidence type="ECO:0000313" key="3">
    <source>
        <dbReference type="Proteomes" id="UP000483035"/>
    </source>
</evidence>
<keyword evidence="1" id="KW-0472">Membrane</keyword>
<sequence>MLKLTRTKSGMSIITVKAFGFYANVSYGKGAKAKRNAVAGGHGLPLDWFGMAACAVLLVPVILTMH</sequence>
<name>A0A6L9U4X0_9HYPH</name>
<reference evidence="2 3" key="1">
    <citation type="submission" date="2019-12" db="EMBL/GenBank/DDBJ databases">
        <title>Rhizobium genotypes associated with high levels of biological nitrogen fixation by grain legumes in a temperate-maritime cropping system.</title>
        <authorList>
            <person name="Maluk M."/>
            <person name="Francesc Ferrando Molina F."/>
            <person name="Lopez Del Egido L."/>
            <person name="Lafos M."/>
            <person name="Langarica-Fuentes A."/>
            <person name="Gebre Yohannes G."/>
            <person name="Young M.W."/>
            <person name="Martin P."/>
            <person name="Gantlett R."/>
            <person name="Kenicer G."/>
            <person name="Hawes C."/>
            <person name="Begg G.S."/>
            <person name="Quilliam R.S."/>
            <person name="Squire G.R."/>
            <person name="Poole P.S."/>
            <person name="Young P.W."/>
            <person name="Iannetta P.M."/>
            <person name="James E.K."/>
        </authorList>
    </citation>
    <scope>NUCLEOTIDE SEQUENCE [LARGE SCALE GENOMIC DNA]</scope>
    <source>
        <strain evidence="2 3">JHI1118</strain>
    </source>
</reference>
<dbReference type="AlphaFoldDB" id="A0A6L9U4X0"/>
<keyword evidence="1" id="KW-1133">Transmembrane helix</keyword>
<comment type="caution">
    <text evidence="2">The sequence shown here is derived from an EMBL/GenBank/DDBJ whole genome shotgun (WGS) entry which is preliminary data.</text>
</comment>
<evidence type="ECO:0000256" key="1">
    <source>
        <dbReference type="SAM" id="Phobius"/>
    </source>
</evidence>
<accession>A0A6L9U4X0</accession>
<keyword evidence="1" id="KW-0812">Transmembrane</keyword>
<proteinExistence type="predicted"/>
<dbReference type="Proteomes" id="UP000483035">
    <property type="component" value="Unassembled WGS sequence"/>
</dbReference>
<gene>
    <name evidence="2" type="ORF">GR212_15560</name>
</gene>
<dbReference type="RefSeq" id="WP_163987479.1">
    <property type="nucleotide sequence ID" value="NZ_WUEY01000006.1"/>
</dbReference>
<organism evidence="2 3">
    <name type="scientific">Rhizobium lusitanum</name>
    <dbReference type="NCBI Taxonomy" id="293958"/>
    <lineage>
        <taxon>Bacteria</taxon>
        <taxon>Pseudomonadati</taxon>
        <taxon>Pseudomonadota</taxon>
        <taxon>Alphaproteobacteria</taxon>
        <taxon>Hyphomicrobiales</taxon>
        <taxon>Rhizobiaceae</taxon>
        <taxon>Rhizobium/Agrobacterium group</taxon>
        <taxon>Rhizobium</taxon>
    </lineage>
</organism>
<feature type="transmembrane region" description="Helical" evidence="1">
    <location>
        <begin position="48"/>
        <end position="65"/>
    </location>
</feature>
<protein>
    <submittedName>
        <fullName evidence="2">Uncharacterized protein</fullName>
    </submittedName>
</protein>